<feature type="compositionally biased region" description="Basic residues" evidence="7">
    <location>
        <begin position="79"/>
        <end position="91"/>
    </location>
</feature>
<dbReference type="PANTHER" id="PTHR11097:SF8">
    <property type="entry name" value="EXOSOME COMPLEX COMPONENT RRP42"/>
    <property type="match status" value="1"/>
</dbReference>
<keyword evidence="4" id="KW-0963">Cytoplasm</keyword>
<dbReference type="InterPro" id="IPR027408">
    <property type="entry name" value="PNPase/RNase_PH_dom_sf"/>
</dbReference>
<dbReference type="InterPro" id="IPR050590">
    <property type="entry name" value="Exosome_comp_Rrp42_subfam"/>
</dbReference>
<sequence>MEFMNWSGFAYGPWAGPNLSNGSSASFVGSVCTDSSGPGTARGAASAAGAAAAAAALAAAVAAARAAAEAADGEVLQSRRSRGRREPHRRLPQLQRPQRQRSRGHDDWNASMAQSHRLWSIGSGTALSSTPRVRGRRADGSRMVGLREECSGGASGRQVGVNCDVFRPGRQAPDEGRFRISVECAASVSVEFAGGRGAEDQGQRLSTLLETLCGGEQVLSRRALCVAPGAFAWEVRADVLVLSSGGNLLDSASLALCAALAGTLLPRVEVVEAAEEGEQMQLTVDDRPEVGTPVPLSRWPLCVTVAQ</sequence>
<comment type="caution">
    <text evidence="9">The sequence shown here is derived from an EMBL/GenBank/DDBJ whole genome shotgun (WGS) entry which is preliminary data.</text>
</comment>
<protein>
    <recommendedName>
        <fullName evidence="6">Ribosomal RNA-processing protein 42</fullName>
    </recommendedName>
</protein>
<dbReference type="InterPro" id="IPR001247">
    <property type="entry name" value="ExoRNase_PH_dom1"/>
</dbReference>
<dbReference type="InterPro" id="IPR020568">
    <property type="entry name" value="Ribosomal_Su5_D2-typ_SF"/>
</dbReference>
<evidence type="ECO:0000256" key="7">
    <source>
        <dbReference type="SAM" id="MobiDB-lite"/>
    </source>
</evidence>
<comment type="subcellular location">
    <subcellularLocation>
        <location evidence="1">Cytoplasm</location>
    </subcellularLocation>
    <subcellularLocation>
        <location evidence="2">Nucleus</location>
        <location evidence="2">Nucleolus</location>
    </subcellularLocation>
</comment>
<evidence type="ECO:0000256" key="4">
    <source>
        <dbReference type="ARBA" id="ARBA00022490"/>
    </source>
</evidence>
<dbReference type="Proteomes" id="UP001189429">
    <property type="component" value="Unassembled WGS sequence"/>
</dbReference>
<dbReference type="EMBL" id="CAUYUJ010001192">
    <property type="protein sequence ID" value="CAK0794696.1"/>
    <property type="molecule type" value="Genomic_DNA"/>
</dbReference>
<evidence type="ECO:0000313" key="10">
    <source>
        <dbReference type="Proteomes" id="UP001189429"/>
    </source>
</evidence>
<evidence type="ECO:0000259" key="8">
    <source>
        <dbReference type="Pfam" id="PF01138"/>
    </source>
</evidence>
<organism evidence="9 10">
    <name type="scientific">Prorocentrum cordatum</name>
    <dbReference type="NCBI Taxonomy" id="2364126"/>
    <lineage>
        <taxon>Eukaryota</taxon>
        <taxon>Sar</taxon>
        <taxon>Alveolata</taxon>
        <taxon>Dinophyceae</taxon>
        <taxon>Prorocentrales</taxon>
        <taxon>Prorocentraceae</taxon>
        <taxon>Prorocentrum</taxon>
    </lineage>
</organism>
<evidence type="ECO:0000313" key="9">
    <source>
        <dbReference type="EMBL" id="CAK0794696.1"/>
    </source>
</evidence>
<dbReference type="SUPFAM" id="SSF54211">
    <property type="entry name" value="Ribosomal protein S5 domain 2-like"/>
    <property type="match status" value="1"/>
</dbReference>
<evidence type="ECO:0000256" key="3">
    <source>
        <dbReference type="ARBA" id="ARBA00006678"/>
    </source>
</evidence>
<feature type="non-terminal residue" evidence="9">
    <location>
        <position position="307"/>
    </location>
</feature>
<evidence type="ECO:0000256" key="1">
    <source>
        <dbReference type="ARBA" id="ARBA00004496"/>
    </source>
</evidence>
<evidence type="ECO:0000256" key="2">
    <source>
        <dbReference type="ARBA" id="ARBA00004604"/>
    </source>
</evidence>
<reference evidence="9" key="1">
    <citation type="submission" date="2023-10" db="EMBL/GenBank/DDBJ databases">
        <authorList>
            <person name="Chen Y."/>
            <person name="Shah S."/>
            <person name="Dougan E. K."/>
            <person name="Thang M."/>
            <person name="Chan C."/>
        </authorList>
    </citation>
    <scope>NUCLEOTIDE SEQUENCE [LARGE SCALE GENOMIC DNA]</scope>
</reference>
<keyword evidence="10" id="KW-1185">Reference proteome</keyword>
<accession>A0ABN9PP73</accession>
<feature type="domain" description="Exoribonuclease phosphorolytic" evidence="8">
    <location>
        <begin position="161"/>
        <end position="264"/>
    </location>
</feature>
<dbReference type="PANTHER" id="PTHR11097">
    <property type="entry name" value="EXOSOME COMPLEX EXONUCLEASE RIBOSOMAL RNA PROCESSING PROTEIN"/>
    <property type="match status" value="1"/>
</dbReference>
<dbReference type="Gene3D" id="3.30.230.70">
    <property type="entry name" value="GHMP Kinase, N-terminal domain"/>
    <property type="match status" value="1"/>
</dbReference>
<gene>
    <name evidence="9" type="ORF">PCOR1329_LOCUS4604</name>
</gene>
<proteinExistence type="inferred from homology"/>
<evidence type="ECO:0000256" key="6">
    <source>
        <dbReference type="ARBA" id="ARBA00042523"/>
    </source>
</evidence>
<comment type="similarity">
    <text evidence="3">Belongs to the RNase PH family.</text>
</comment>
<keyword evidence="5" id="KW-0271">Exosome</keyword>
<name>A0ABN9PP73_9DINO</name>
<dbReference type="Pfam" id="PF01138">
    <property type="entry name" value="RNase_PH"/>
    <property type="match status" value="1"/>
</dbReference>
<feature type="region of interest" description="Disordered" evidence="7">
    <location>
        <begin position="70"/>
        <end position="107"/>
    </location>
</feature>
<evidence type="ECO:0000256" key="5">
    <source>
        <dbReference type="ARBA" id="ARBA00022835"/>
    </source>
</evidence>